<proteinExistence type="predicted"/>
<keyword evidence="1" id="KW-0812">Transmembrane</keyword>
<dbReference type="PhylomeDB" id="Q9GYT6"/>
<dbReference type="GeneID" id="185309"/>
<dbReference type="AGR" id="WB:WBGene00018053"/>
<reference evidence="2 3" key="1">
    <citation type="journal article" date="1998" name="Science">
        <title>Genome sequence of the nematode C. elegans: a platform for investigating biology.</title>
        <authorList>
            <consortium name="The C. elegans sequencing consortium"/>
            <person name="Sulson J.E."/>
            <person name="Waterston R."/>
        </authorList>
    </citation>
    <scope>NUCLEOTIDE SEQUENCE [LARGE SCALE GENOMIC DNA]</scope>
    <source>
        <strain evidence="2 3">Bristol N2</strain>
    </source>
</reference>
<dbReference type="KEGG" id="cel:CELE_F35F10.2"/>
<feature type="transmembrane region" description="Helical" evidence="1">
    <location>
        <begin position="223"/>
        <end position="243"/>
    </location>
</feature>
<dbReference type="SMR" id="Q9GYT6"/>
<dbReference type="AlphaFoldDB" id="Q9GYT6"/>
<dbReference type="PANTHER" id="PTHR10664">
    <property type="entry name" value="SERPENTINE RECEPTOR-C.ELEGANS"/>
    <property type="match status" value="1"/>
</dbReference>
<evidence type="ECO:0000256" key="1">
    <source>
        <dbReference type="SAM" id="Phobius"/>
    </source>
</evidence>
<dbReference type="Pfam" id="PF10316">
    <property type="entry name" value="7TM_GPCR_Srbc"/>
    <property type="match status" value="1"/>
</dbReference>
<dbReference type="EMBL" id="BX284605">
    <property type="protein sequence ID" value="CCD64817.1"/>
    <property type="molecule type" value="Genomic_DNA"/>
</dbReference>
<dbReference type="CTD" id="185309"/>
<evidence type="ECO:0000313" key="3">
    <source>
        <dbReference type="Proteomes" id="UP000001940"/>
    </source>
</evidence>
<gene>
    <name evidence="2 4" type="primary">srbc-3</name>
    <name evidence="2" type="ORF">CELE_F35F10.2</name>
    <name evidence="4" type="ORF">F35F10.2</name>
</gene>
<keyword evidence="1" id="KW-1133">Transmembrane helix</keyword>
<dbReference type="Proteomes" id="UP000001940">
    <property type="component" value="Chromosome V"/>
</dbReference>
<dbReference type="InParanoid" id="Q9GYT6"/>
<dbReference type="eggNOG" id="ENOG502R2IJ">
    <property type="taxonomic scope" value="Eukaryota"/>
</dbReference>
<accession>Q9GYT6</accession>
<dbReference type="PIR" id="T15153">
    <property type="entry name" value="T15153"/>
</dbReference>
<dbReference type="PANTHER" id="PTHR10664:SF2">
    <property type="entry name" value="SERPENTINE RECEPTOR, CLASS BC (CLASS B-LIKE)"/>
    <property type="match status" value="1"/>
</dbReference>
<dbReference type="UCSC" id="F35F10.2">
    <property type="organism name" value="c. elegans"/>
</dbReference>
<keyword evidence="2" id="KW-0675">Receptor</keyword>
<dbReference type="WormBase" id="F35F10.2">
    <property type="protein sequence ID" value="CE38070"/>
    <property type="gene ID" value="WBGene00018053"/>
    <property type="gene designation" value="srbc-3"/>
</dbReference>
<name>Q9GYT6_CAEEL</name>
<evidence type="ECO:0000313" key="4">
    <source>
        <dbReference type="WormBase" id="F35F10.2"/>
    </source>
</evidence>
<keyword evidence="3" id="KW-1185">Reference proteome</keyword>
<feature type="transmembrane region" description="Helical" evidence="1">
    <location>
        <begin position="48"/>
        <end position="74"/>
    </location>
</feature>
<dbReference type="HOGENOM" id="CLU_059075_1_0_1"/>
<feature type="transmembrane region" description="Helical" evidence="1">
    <location>
        <begin position="131"/>
        <end position="152"/>
    </location>
</feature>
<feature type="transmembrane region" description="Helical" evidence="1">
    <location>
        <begin position="86"/>
        <end position="110"/>
    </location>
</feature>
<dbReference type="InterPro" id="IPR019420">
    <property type="entry name" value="7TM_GPCR_serpentine_rcpt_Srbc"/>
</dbReference>
<sequence>MTSLEEGPLMSVPAVLVTSIGVISSVYTTVMNVYFIKMTVKTRKNMILFFYRLFLDVAYSALGCAYMTFCILYSYFTVELREQQVFILYIGFPLQTAGAMRSIVAVAISLERVLAIYTPIMFHKYRDSYPSIIILMLAISLSMFENLLMYLFCTMNISAMPTDCGVLRCSVDPCYFDFWTTDRAVIFAFNIAFSGLLSTRLLIFDKSLGHHANSEHSKINHIALVDAANVFLCDFVPTVSNYVLPKFPFSSFKNIGPYVYIIKLVGSAVESYFILNILKRRSARTSIAIVTHTNRNERNS</sequence>
<protein>
    <submittedName>
        <fullName evidence="2">Serpentine Receptor, class BC (Class B-like)</fullName>
    </submittedName>
</protein>
<feature type="transmembrane region" description="Helical" evidence="1">
    <location>
        <begin position="184"/>
        <end position="203"/>
    </location>
</feature>
<feature type="transmembrane region" description="Helical" evidence="1">
    <location>
        <begin position="255"/>
        <end position="275"/>
    </location>
</feature>
<dbReference type="PaxDb" id="6239-F35F10.2"/>
<feature type="transmembrane region" description="Helical" evidence="1">
    <location>
        <begin position="12"/>
        <end position="36"/>
    </location>
</feature>
<keyword evidence="1" id="KW-0472">Membrane</keyword>
<dbReference type="RefSeq" id="NP_503915.2">
    <property type="nucleotide sequence ID" value="NM_071514.2"/>
</dbReference>
<organism evidence="2 3">
    <name type="scientific">Caenorhabditis elegans</name>
    <dbReference type="NCBI Taxonomy" id="6239"/>
    <lineage>
        <taxon>Eukaryota</taxon>
        <taxon>Metazoa</taxon>
        <taxon>Ecdysozoa</taxon>
        <taxon>Nematoda</taxon>
        <taxon>Chromadorea</taxon>
        <taxon>Rhabditida</taxon>
        <taxon>Rhabditina</taxon>
        <taxon>Rhabditomorpha</taxon>
        <taxon>Rhabditoidea</taxon>
        <taxon>Rhabditidae</taxon>
        <taxon>Peloderinae</taxon>
        <taxon>Caenorhabditis</taxon>
    </lineage>
</organism>
<evidence type="ECO:0000313" key="2">
    <source>
        <dbReference type="EMBL" id="CCD64817.1"/>
    </source>
</evidence>